<feature type="compositionally biased region" description="Polar residues" evidence="1">
    <location>
        <begin position="50"/>
        <end position="62"/>
    </location>
</feature>
<evidence type="ECO:0000313" key="4">
    <source>
        <dbReference type="Proteomes" id="UP000186997"/>
    </source>
</evidence>
<evidence type="ECO:0000313" key="3">
    <source>
        <dbReference type="EMBL" id="SIT76925.1"/>
    </source>
</evidence>
<feature type="compositionally biased region" description="Polar residues" evidence="1">
    <location>
        <begin position="32"/>
        <end position="42"/>
    </location>
</feature>
<keyword evidence="2" id="KW-0812">Transmembrane</keyword>
<dbReference type="RefSeq" id="WP_076658198.1">
    <property type="nucleotide sequence ID" value="NZ_FTPR01000001.1"/>
</dbReference>
<name>A0A1R3WG64_9RHOB</name>
<evidence type="ECO:0000256" key="1">
    <source>
        <dbReference type="SAM" id="MobiDB-lite"/>
    </source>
</evidence>
<keyword evidence="2" id="KW-1133">Transmembrane helix</keyword>
<feature type="transmembrane region" description="Helical" evidence="2">
    <location>
        <begin position="6"/>
        <end position="25"/>
    </location>
</feature>
<reference evidence="4" key="1">
    <citation type="submission" date="2017-01" db="EMBL/GenBank/DDBJ databases">
        <authorList>
            <person name="Varghese N."/>
            <person name="Submissions S."/>
        </authorList>
    </citation>
    <scope>NUCLEOTIDE SEQUENCE [LARGE SCALE GENOMIC DNA]</scope>
    <source>
        <strain evidence="4">DSM 29591</strain>
    </source>
</reference>
<dbReference type="OrthoDB" id="7659217at2"/>
<gene>
    <name evidence="3" type="ORF">SAMN05421665_0465</name>
</gene>
<sequence>MSGETIVILLLVLIAVGGMLLMVFGDKRRKNAPTQDKGSNPGQGYHLIQPNASSGRDMSSSAYRVPKDPNDYAKIFAQTRTDKK</sequence>
<evidence type="ECO:0000256" key="2">
    <source>
        <dbReference type="SAM" id="Phobius"/>
    </source>
</evidence>
<organism evidence="3 4">
    <name type="scientific">Yoonia rosea</name>
    <dbReference type="NCBI Taxonomy" id="287098"/>
    <lineage>
        <taxon>Bacteria</taxon>
        <taxon>Pseudomonadati</taxon>
        <taxon>Pseudomonadota</taxon>
        <taxon>Alphaproteobacteria</taxon>
        <taxon>Rhodobacterales</taxon>
        <taxon>Paracoccaceae</taxon>
        <taxon>Yoonia</taxon>
    </lineage>
</organism>
<dbReference type="Proteomes" id="UP000186997">
    <property type="component" value="Unassembled WGS sequence"/>
</dbReference>
<keyword evidence="2" id="KW-0472">Membrane</keyword>
<dbReference type="AlphaFoldDB" id="A0A1R3WG64"/>
<feature type="region of interest" description="Disordered" evidence="1">
    <location>
        <begin position="30"/>
        <end position="67"/>
    </location>
</feature>
<dbReference type="STRING" id="287098.SAMN05421665_0465"/>
<proteinExistence type="predicted"/>
<accession>A0A1R3WG64</accession>
<protein>
    <submittedName>
        <fullName evidence="3">Uncharacterized protein</fullName>
    </submittedName>
</protein>
<dbReference type="EMBL" id="FTPR01000001">
    <property type="protein sequence ID" value="SIT76925.1"/>
    <property type="molecule type" value="Genomic_DNA"/>
</dbReference>
<keyword evidence="4" id="KW-1185">Reference proteome</keyword>